<protein>
    <submittedName>
        <fullName evidence="1">Uncharacterized protein</fullName>
    </submittedName>
</protein>
<dbReference type="EMBL" id="UINC01019939">
    <property type="protein sequence ID" value="SVA84219.1"/>
    <property type="molecule type" value="Genomic_DNA"/>
</dbReference>
<evidence type="ECO:0000313" key="1">
    <source>
        <dbReference type="EMBL" id="SVA84219.1"/>
    </source>
</evidence>
<reference evidence="1" key="1">
    <citation type="submission" date="2018-05" db="EMBL/GenBank/DDBJ databases">
        <authorList>
            <person name="Lanie J.A."/>
            <person name="Ng W.-L."/>
            <person name="Kazmierczak K.M."/>
            <person name="Andrzejewski T.M."/>
            <person name="Davidsen T.M."/>
            <person name="Wayne K.J."/>
            <person name="Tettelin H."/>
            <person name="Glass J.I."/>
            <person name="Rusch D."/>
            <person name="Podicherti R."/>
            <person name="Tsui H.-C.T."/>
            <person name="Winkler M.E."/>
        </authorList>
    </citation>
    <scope>NUCLEOTIDE SEQUENCE</scope>
</reference>
<accession>A0A381Z4V3</accession>
<sequence length="28" mass="3026">MDKKLKFGIIGCSSISERSTIPAIQKSS</sequence>
<organism evidence="1">
    <name type="scientific">marine metagenome</name>
    <dbReference type="NCBI Taxonomy" id="408172"/>
    <lineage>
        <taxon>unclassified sequences</taxon>
        <taxon>metagenomes</taxon>
        <taxon>ecological metagenomes</taxon>
    </lineage>
</organism>
<gene>
    <name evidence="1" type="ORF">METZ01_LOCUS137073</name>
</gene>
<feature type="non-terminal residue" evidence="1">
    <location>
        <position position="28"/>
    </location>
</feature>
<proteinExistence type="predicted"/>
<dbReference type="AlphaFoldDB" id="A0A381Z4V3"/>
<name>A0A381Z4V3_9ZZZZ</name>